<dbReference type="RefSeq" id="WP_345378344.1">
    <property type="nucleotide sequence ID" value="NZ_BAABRR010000002.1"/>
</dbReference>
<sequence length="369" mass="38051">MTSEHSAPASGETPSATEIDDLVIVIPAGGVGSRLWPLSQPHRPKFLLDLLGTGATLIQDTVARVRPLSSRVLVVTGERHVDAVAGQLDLPREDLLTEPSPRDSMAAIALAAAVVEHRWGPRVIGSFAADHLIPDAASFRATVARAVEVAREGKVVVIGIEPTEPSTAFGYIEMGEALTGAARHVVAFTEKPDAETAAGMLARGGFAWNAGMFVVRTDALLGHLDRLQPALAAGVREIAAAWDGPARAEVLARVWPTLTRIAIDHAIAEPVAAAGGVAVVPATFEWHDVGDFDSLAELSGVAGTAVSIHRTAPVGAVGAAGALVVGGTKPVVIVGVDDAVVVESDEALLVTVRSAAQRVKDASASLETA</sequence>
<dbReference type="PANTHER" id="PTHR46390:SF1">
    <property type="entry name" value="MANNOSE-1-PHOSPHATE GUANYLYLTRANSFERASE"/>
    <property type="match status" value="1"/>
</dbReference>
<proteinExistence type="predicted"/>
<evidence type="ECO:0000313" key="2">
    <source>
        <dbReference type="EMBL" id="GAA5518023.1"/>
    </source>
</evidence>
<comment type="caution">
    <text evidence="2">The sequence shown here is derived from an EMBL/GenBank/DDBJ whole genome shotgun (WGS) entry which is preliminary data.</text>
</comment>
<dbReference type="GO" id="GO:0016779">
    <property type="term" value="F:nucleotidyltransferase activity"/>
    <property type="evidence" value="ECO:0007669"/>
    <property type="project" value="UniProtKB-KW"/>
</dbReference>
<dbReference type="SUPFAM" id="SSF159283">
    <property type="entry name" value="Guanosine diphospho-D-mannose pyrophosphorylase/mannose-6-phosphate isomerase linker domain"/>
    <property type="match status" value="1"/>
</dbReference>
<dbReference type="EMBL" id="BAABRR010000002">
    <property type="protein sequence ID" value="GAA5518023.1"/>
    <property type="molecule type" value="Genomic_DNA"/>
</dbReference>
<evidence type="ECO:0000259" key="1">
    <source>
        <dbReference type="Pfam" id="PF00483"/>
    </source>
</evidence>
<keyword evidence="3" id="KW-1185">Reference proteome</keyword>
<evidence type="ECO:0000313" key="3">
    <source>
        <dbReference type="Proteomes" id="UP001426770"/>
    </source>
</evidence>
<reference evidence="2 3" key="1">
    <citation type="submission" date="2024-02" db="EMBL/GenBank/DDBJ databases">
        <title>Lysinimicrobium sediminis NBRC 112286.</title>
        <authorList>
            <person name="Ichikawa N."/>
            <person name="Katano-Makiyama Y."/>
            <person name="Hidaka K."/>
        </authorList>
    </citation>
    <scope>NUCLEOTIDE SEQUENCE [LARGE SCALE GENOMIC DNA]</scope>
    <source>
        <strain evidence="2 3">NBRC 112286</strain>
    </source>
</reference>
<dbReference type="Pfam" id="PF00483">
    <property type="entry name" value="NTP_transferase"/>
    <property type="match status" value="1"/>
</dbReference>
<keyword evidence="2" id="KW-0548">Nucleotidyltransferase</keyword>
<name>A0ABP9WG99_9MICO</name>
<dbReference type="InterPro" id="IPR005835">
    <property type="entry name" value="NTP_transferase_dom"/>
</dbReference>
<dbReference type="InterPro" id="IPR029044">
    <property type="entry name" value="Nucleotide-diphossugar_trans"/>
</dbReference>
<organism evidence="2 3">
    <name type="scientific">Demequina sediminis</name>
    <dbReference type="NCBI Taxonomy" id="1930058"/>
    <lineage>
        <taxon>Bacteria</taxon>
        <taxon>Bacillati</taxon>
        <taxon>Actinomycetota</taxon>
        <taxon>Actinomycetes</taxon>
        <taxon>Micrococcales</taxon>
        <taxon>Demequinaceae</taxon>
        <taxon>Demequina</taxon>
    </lineage>
</organism>
<gene>
    <name evidence="2" type="primary">rfbM</name>
    <name evidence="2" type="ORF">Lsed01_00440</name>
</gene>
<dbReference type="InterPro" id="IPR051161">
    <property type="entry name" value="Mannose-6P_isomerase_type2"/>
</dbReference>
<accession>A0ABP9WG99</accession>
<dbReference type="InterPro" id="IPR049577">
    <property type="entry name" value="GMPP_N"/>
</dbReference>
<protein>
    <submittedName>
        <fullName evidence="2">Mannose-1-phosphate guanylyltransferase RfbM</fullName>
    </submittedName>
</protein>
<feature type="domain" description="Nucleotidyl transferase" evidence="1">
    <location>
        <begin position="25"/>
        <end position="298"/>
    </location>
</feature>
<dbReference type="CDD" id="cd02509">
    <property type="entry name" value="GDP-M1P_Guanylyltransferase"/>
    <property type="match status" value="1"/>
</dbReference>
<dbReference type="SUPFAM" id="SSF53448">
    <property type="entry name" value="Nucleotide-diphospho-sugar transferases"/>
    <property type="match status" value="1"/>
</dbReference>
<dbReference type="Proteomes" id="UP001426770">
    <property type="component" value="Unassembled WGS sequence"/>
</dbReference>
<keyword evidence="2" id="KW-0808">Transferase</keyword>
<dbReference type="PANTHER" id="PTHR46390">
    <property type="entry name" value="MANNOSE-1-PHOSPHATE GUANYLYLTRANSFERASE"/>
    <property type="match status" value="1"/>
</dbReference>
<dbReference type="Gene3D" id="3.90.550.10">
    <property type="entry name" value="Spore Coat Polysaccharide Biosynthesis Protein SpsA, Chain A"/>
    <property type="match status" value="1"/>
</dbReference>